<evidence type="ECO:0008006" key="4">
    <source>
        <dbReference type="Google" id="ProtNLM"/>
    </source>
</evidence>
<keyword evidence="3" id="KW-1185">Reference proteome</keyword>
<evidence type="ECO:0000313" key="2">
    <source>
        <dbReference type="EMBL" id="GFJ91208.1"/>
    </source>
</evidence>
<accession>A0A6V8L894</accession>
<comment type="caution">
    <text evidence="2">The sequence shown here is derived from an EMBL/GenBank/DDBJ whole genome shotgun (WGS) entry which is preliminary data.</text>
</comment>
<evidence type="ECO:0000256" key="1">
    <source>
        <dbReference type="SAM" id="SignalP"/>
    </source>
</evidence>
<feature type="signal peptide" evidence="1">
    <location>
        <begin position="1"/>
        <end position="28"/>
    </location>
</feature>
<dbReference type="RefSeq" id="WP_173078357.1">
    <property type="nucleotide sequence ID" value="NZ_BAABJB010000010.1"/>
</dbReference>
<sequence length="298" mass="31934">MSRSLRAGAIGLALAATLAACTEPAAEASEPTIGEIRVVRSAADVTLPLDSYALTAEQQRMVTNAIIILGRECLRGFGLDWPASQPAPPADTEPNAQRYPLMDPQKAATGGYHALDLIEGQKEIAERKKDAEAPSQDAMNVWAGRGQTTYNGKAVPRGGCAGEAQRQLYGGKDPVDIEVVQRLGLDAHARMRQDSRVVKVFADWSACVKEQGFDYRDPYAANDDQRWQTEQVTETEIATAVADVGCKTKHNVIGTLLTVETAYQNTAIEEHAPELAAVKTYLADQQTAAARVVAGGGI</sequence>
<dbReference type="PROSITE" id="PS51257">
    <property type="entry name" value="PROKAR_LIPOPROTEIN"/>
    <property type="match status" value="1"/>
</dbReference>
<reference evidence="2 3" key="1">
    <citation type="submission" date="2020-03" db="EMBL/GenBank/DDBJ databases">
        <title>Whole genome shotgun sequence of Phytohabitans rumicis NBRC 108638.</title>
        <authorList>
            <person name="Komaki H."/>
            <person name="Tamura T."/>
        </authorList>
    </citation>
    <scope>NUCLEOTIDE SEQUENCE [LARGE SCALE GENOMIC DNA]</scope>
    <source>
        <strain evidence="2 3">NBRC 108638</strain>
    </source>
</reference>
<dbReference type="Proteomes" id="UP000482960">
    <property type="component" value="Unassembled WGS sequence"/>
</dbReference>
<evidence type="ECO:0000313" key="3">
    <source>
        <dbReference type="Proteomes" id="UP000482960"/>
    </source>
</evidence>
<organism evidence="2 3">
    <name type="scientific">Phytohabitans rumicis</name>
    <dbReference type="NCBI Taxonomy" id="1076125"/>
    <lineage>
        <taxon>Bacteria</taxon>
        <taxon>Bacillati</taxon>
        <taxon>Actinomycetota</taxon>
        <taxon>Actinomycetes</taxon>
        <taxon>Micromonosporales</taxon>
        <taxon>Micromonosporaceae</taxon>
    </lineage>
</organism>
<protein>
    <recommendedName>
        <fullName evidence="4">Lipoprotein</fullName>
    </recommendedName>
</protein>
<gene>
    <name evidence="2" type="ORF">Prum_048500</name>
</gene>
<dbReference type="AlphaFoldDB" id="A0A6V8L894"/>
<dbReference type="EMBL" id="BLPG01000001">
    <property type="protein sequence ID" value="GFJ91208.1"/>
    <property type="molecule type" value="Genomic_DNA"/>
</dbReference>
<keyword evidence="1" id="KW-0732">Signal</keyword>
<reference evidence="2 3" key="2">
    <citation type="submission" date="2020-03" db="EMBL/GenBank/DDBJ databases">
        <authorList>
            <person name="Ichikawa N."/>
            <person name="Kimura A."/>
            <person name="Kitahashi Y."/>
            <person name="Uohara A."/>
        </authorList>
    </citation>
    <scope>NUCLEOTIDE SEQUENCE [LARGE SCALE GENOMIC DNA]</scope>
    <source>
        <strain evidence="2 3">NBRC 108638</strain>
    </source>
</reference>
<feature type="chain" id="PRO_5038582762" description="Lipoprotein" evidence="1">
    <location>
        <begin position="29"/>
        <end position="298"/>
    </location>
</feature>
<proteinExistence type="predicted"/>
<name>A0A6V8L894_9ACTN</name>